<evidence type="ECO:0000313" key="3">
    <source>
        <dbReference type="Proteomes" id="UP000273641"/>
    </source>
</evidence>
<reference evidence="2 3" key="1">
    <citation type="submission" date="2018-11" db="EMBL/GenBank/DDBJ databases">
        <title>Draft genome sequences of potential pathogenic Clostridium perfringens from environmental surface water in the North West Province, South Africa.</title>
        <authorList>
            <person name="Fourie J.C.J."/>
            <person name="Sanko T.J."/>
            <person name="Bezuidenhout C."/>
            <person name="Mienie C."/>
            <person name="Adeleke R."/>
        </authorList>
    </citation>
    <scope>NUCLEOTIDE SEQUENCE [LARGE SCALE GENOMIC DNA]</scope>
    <source>
        <strain evidence="2 3">SC4-C13</strain>
    </source>
</reference>
<sequence>MANKEVSKNYYNIPSKLSNDELLVYYRLCENANFTLEEFRDKKRFECFGSKRTLSEDTGLGDKKVLVSLKNLEEKGYIELIKKGKPPKTPSKYKLVYAEKIKNREPFESVENTSFKGEREPLNEQEPLKEPLREPFKEPFESVENKGVKRECEPLEEPLKEPLKEPPSKDISKDNSKDINNIYSPLENELYYDEVNKNLEKDLIKRINSKYPKDIIKEEFEKLKYKGFSELDLLKELDKNLKSKSKVKKDKYSEDSKEYKLSILLRDLILRRDENSRCKNADMQKWSKEIDLLHRKDNRSYENIEKIIRWCQQDTFWKANILSTHKLREKFDSLYQKAFCENKSYNRNNFKNDSSERSNDTDGECWYFKDSL</sequence>
<dbReference type="EMBL" id="RQNR01000041">
    <property type="protein sequence ID" value="RQN22224.1"/>
    <property type="molecule type" value="Genomic_DNA"/>
</dbReference>
<proteinExistence type="predicted"/>
<feature type="region of interest" description="Disordered" evidence="1">
    <location>
        <begin position="108"/>
        <end position="177"/>
    </location>
</feature>
<organism evidence="2 3">
    <name type="scientific">Clostridium perfringens</name>
    <dbReference type="NCBI Taxonomy" id="1502"/>
    <lineage>
        <taxon>Bacteria</taxon>
        <taxon>Bacillati</taxon>
        <taxon>Bacillota</taxon>
        <taxon>Clostridia</taxon>
        <taxon>Eubacteriales</taxon>
        <taxon>Clostridiaceae</taxon>
        <taxon>Clostridium</taxon>
    </lineage>
</organism>
<accession>A0AAE8FPI4</accession>
<evidence type="ECO:0000313" key="2">
    <source>
        <dbReference type="EMBL" id="RQN22224.1"/>
    </source>
</evidence>
<dbReference type="Pfam" id="PF13730">
    <property type="entry name" value="HTH_36"/>
    <property type="match status" value="1"/>
</dbReference>
<dbReference type="AlphaFoldDB" id="A0AAE8FPI4"/>
<gene>
    <name evidence="2" type="ORF">EHZ11_15740</name>
</gene>
<comment type="caution">
    <text evidence="2">The sequence shown here is derived from an EMBL/GenBank/DDBJ whole genome shotgun (WGS) entry which is preliminary data.</text>
</comment>
<feature type="compositionally biased region" description="Basic and acidic residues" evidence="1">
    <location>
        <begin position="116"/>
        <end position="177"/>
    </location>
</feature>
<protein>
    <submittedName>
        <fullName evidence="2">Helix-turn-helix domain-containing protein</fullName>
    </submittedName>
</protein>
<evidence type="ECO:0000256" key="1">
    <source>
        <dbReference type="SAM" id="MobiDB-lite"/>
    </source>
</evidence>
<name>A0AAE8FPI4_CLOPF</name>
<dbReference type="Proteomes" id="UP000273641">
    <property type="component" value="Unassembled WGS sequence"/>
</dbReference>
<dbReference type="RefSeq" id="WP_124228846.1">
    <property type="nucleotide sequence ID" value="NZ_CATNZC010000013.1"/>
</dbReference>